<dbReference type="AlphaFoldDB" id="A0A6I6CZH0"/>
<evidence type="ECO:0008006" key="3">
    <source>
        <dbReference type="Google" id="ProtNLM"/>
    </source>
</evidence>
<gene>
    <name evidence="1" type="ORF">GM160_03590</name>
</gene>
<dbReference type="RefSeq" id="WP_156573256.1">
    <property type="nucleotide sequence ID" value="NZ_CP046415.1"/>
</dbReference>
<name>A0A6I6CZH0_9GAMM</name>
<accession>A0A6I6CZH0</accession>
<reference evidence="1 2" key="1">
    <citation type="submission" date="2019-11" db="EMBL/GenBank/DDBJ databases">
        <authorList>
            <person name="Zhang J."/>
            <person name="Sun C."/>
        </authorList>
    </citation>
    <scope>NUCLEOTIDE SEQUENCE [LARGE SCALE GENOMIC DNA]</scope>
    <source>
        <strain evidence="2">sp2</strain>
    </source>
</reference>
<proteinExistence type="predicted"/>
<evidence type="ECO:0000313" key="1">
    <source>
        <dbReference type="EMBL" id="QGT78048.1"/>
    </source>
</evidence>
<keyword evidence="2" id="KW-1185">Reference proteome</keyword>
<organism evidence="1 2">
    <name type="scientific">Guyparkeria halophila</name>
    <dbReference type="NCBI Taxonomy" id="47960"/>
    <lineage>
        <taxon>Bacteria</taxon>
        <taxon>Pseudomonadati</taxon>
        <taxon>Pseudomonadota</taxon>
        <taxon>Gammaproteobacteria</taxon>
        <taxon>Chromatiales</taxon>
        <taxon>Thioalkalibacteraceae</taxon>
        <taxon>Guyparkeria</taxon>
    </lineage>
</organism>
<evidence type="ECO:0000313" key="2">
    <source>
        <dbReference type="Proteomes" id="UP000427716"/>
    </source>
</evidence>
<dbReference type="KEGG" id="ghl:GM160_03590"/>
<dbReference type="Proteomes" id="UP000427716">
    <property type="component" value="Chromosome"/>
</dbReference>
<sequence length="117" mass="13059">MTNAVSIDSSIDELDGLGRSLDQIASLLEAGHQEEALSEMADGLDRAESHIAELVLEAESRQQLGDPRLIALKSDWLGRFERFFSLVERTRHQLDGEAELRLSRHRAADAYLKNQAS</sequence>
<dbReference type="EMBL" id="CP046415">
    <property type="protein sequence ID" value="QGT78048.1"/>
    <property type="molecule type" value="Genomic_DNA"/>
</dbReference>
<protein>
    <recommendedName>
        <fullName evidence="3">Flagellar protein FliT</fullName>
    </recommendedName>
</protein>